<evidence type="ECO:0000313" key="3">
    <source>
        <dbReference type="Proteomes" id="UP001187682"/>
    </source>
</evidence>
<protein>
    <submittedName>
        <fullName evidence="2">Uncharacterized protein</fullName>
    </submittedName>
</protein>
<organism evidence="2 3">
    <name type="scientific">Cephalotrichum gorgonifer</name>
    <dbReference type="NCBI Taxonomy" id="2041049"/>
    <lineage>
        <taxon>Eukaryota</taxon>
        <taxon>Fungi</taxon>
        <taxon>Dikarya</taxon>
        <taxon>Ascomycota</taxon>
        <taxon>Pezizomycotina</taxon>
        <taxon>Sordariomycetes</taxon>
        <taxon>Hypocreomycetidae</taxon>
        <taxon>Microascales</taxon>
        <taxon>Microascaceae</taxon>
        <taxon>Cephalotrichum</taxon>
    </lineage>
</organism>
<evidence type="ECO:0000256" key="1">
    <source>
        <dbReference type="SAM" id="MobiDB-lite"/>
    </source>
</evidence>
<gene>
    <name evidence="2" type="ORF">DNG_09154</name>
</gene>
<keyword evidence="3" id="KW-1185">Reference proteome</keyword>
<feature type="region of interest" description="Disordered" evidence="1">
    <location>
        <begin position="1"/>
        <end position="50"/>
    </location>
</feature>
<proteinExistence type="predicted"/>
<name>A0AAE8SZ36_9PEZI</name>
<dbReference type="AlphaFoldDB" id="A0AAE8SZ36"/>
<sequence>MPCPPSHGPWPSPPEPRNLGSSEAPNIQTSDYRVGAPVPLPPPSMRPAVDGDEASERLIEHFRDNFTEKASEVLETHKVEWKLLDFRVARPGNHREPTLQIIPDWQPPATIAWQAAVSDIKEHIDRELSNAGLLDGSTTIIVEIMDSLILEPKIVGPILTIRSSNYWIRIRERVFSILQSFKMTEDATTTISIFRYGHSQDTSRDPIVVFIALDDYNSNIAAWEAAELLGSDEPGTYHRYQPKVRIQEDRYMQTPYSSECVFMPHQTAS</sequence>
<reference evidence="2" key="1">
    <citation type="submission" date="2018-03" db="EMBL/GenBank/DDBJ databases">
        <authorList>
            <person name="Guldener U."/>
        </authorList>
    </citation>
    <scope>NUCLEOTIDE SEQUENCE</scope>
</reference>
<feature type="compositionally biased region" description="Polar residues" evidence="1">
    <location>
        <begin position="19"/>
        <end position="31"/>
    </location>
</feature>
<accession>A0AAE8SZ36</accession>
<feature type="compositionally biased region" description="Pro residues" evidence="1">
    <location>
        <begin position="1"/>
        <end position="16"/>
    </location>
</feature>
<comment type="caution">
    <text evidence="2">The sequence shown here is derived from an EMBL/GenBank/DDBJ whole genome shotgun (WGS) entry which is preliminary data.</text>
</comment>
<dbReference type="Proteomes" id="UP001187682">
    <property type="component" value="Unassembled WGS sequence"/>
</dbReference>
<evidence type="ECO:0000313" key="2">
    <source>
        <dbReference type="EMBL" id="SPO06464.1"/>
    </source>
</evidence>
<dbReference type="EMBL" id="ONZQ02000015">
    <property type="protein sequence ID" value="SPO06464.1"/>
    <property type="molecule type" value="Genomic_DNA"/>
</dbReference>